<dbReference type="Gramene" id="TraesJAG6D03G03759440.1">
    <property type="protein sequence ID" value="TraesJAG6D03G03759440.1.CDS1"/>
    <property type="gene ID" value="TraesJAG6D03G03759440"/>
</dbReference>
<dbReference type="PANTHER" id="PTHR43238:SF6">
    <property type="entry name" value="GDP-L-FUCOSE SYNTHASE 2-RELATED"/>
    <property type="match status" value="1"/>
</dbReference>
<proteinExistence type="inferred from homology"/>
<dbReference type="Gene3D" id="3.90.25.10">
    <property type="entry name" value="UDP-galactose 4-epimerase, domain 1"/>
    <property type="match status" value="1"/>
</dbReference>
<dbReference type="Gramene" id="TraesWEE_scaffold_090636_01G000100.1">
    <property type="protein sequence ID" value="TraesWEE_scaffold_090636_01G000100.1"/>
    <property type="gene ID" value="TraesWEE_scaffold_090636_01G000100"/>
</dbReference>
<keyword evidence="5" id="KW-0560">Oxidoreductase</keyword>
<dbReference type="GO" id="GO:0042351">
    <property type="term" value="P:'de novo' GDP-L-fucose biosynthetic process"/>
    <property type="evidence" value="ECO:0007669"/>
    <property type="project" value="UniProtKB-UniPathway"/>
</dbReference>
<dbReference type="Gramene" id="TraesMAC6D03G03774850.1">
    <property type="protein sequence ID" value="TraesMAC6D03G03774850.1.CDS1"/>
    <property type="gene ID" value="TraesMAC6D03G03774850"/>
</dbReference>
<dbReference type="Gramene" id="TraesCAD_scaffold_093929_01G000100.1">
    <property type="protein sequence ID" value="TraesCAD_scaffold_093929_01G000100.1"/>
    <property type="gene ID" value="TraesCAD_scaffold_093929_01G000100"/>
</dbReference>
<dbReference type="OrthoDB" id="202470at2759"/>
<dbReference type="Gramene" id="TraesKAR6D01G0324300.1">
    <property type="protein sequence ID" value="cds.TraesKAR6D01G0324300.1"/>
    <property type="gene ID" value="TraesKAR6D01G0324300"/>
</dbReference>
<evidence type="ECO:0000256" key="4">
    <source>
        <dbReference type="ARBA" id="ARBA00022857"/>
    </source>
</evidence>
<dbReference type="SUPFAM" id="SSF51735">
    <property type="entry name" value="NAD(P)-binding Rossmann-fold domains"/>
    <property type="match status" value="1"/>
</dbReference>
<dbReference type="GO" id="GO:0016853">
    <property type="term" value="F:isomerase activity"/>
    <property type="evidence" value="ECO:0007669"/>
    <property type="project" value="UniProtKB-KW"/>
</dbReference>
<feature type="domain" description="NAD-dependent epimerase/dehydratase" evidence="7">
    <location>
        <begin position="15"/>
        <end position="246"/>
    </location>
</feature>
<gene>
    <name evidence="8" type="primary">LOC123141946</name>
</gene>
<name>A0A3B6QLL3_WHEAT</name>
<dbReference type="Gramene" id="TraesARI6D03G03741100.1">
    <property type="protein sequence ID" value="TraesARI6D03G03741100.1.CDS1"/>
    <property type="gene ID" value="TraesARI6D03G03741100"/>
</dbReference>
<dbReference type="Gramene" id="TraesLAC6D03G03727240.1">
    <property type="protein sequence ID" value="TraesLAC6D03G03727240.1.CDS1"/>
    <property type="gene ID" value="TraesLAC6D03G03727240"/>
</dbReference>
<evidence type="ECO:0000256" key="1">
    <source>
        <dbReference type="ARBA" id="ARBA00004883"/>
    </source>
</evidence>
<evidence type="ECO:0000313" key="8">
    <source>
        <dbReference type="EnsemblPlants" id="TraesCS6D02G323500.1.cds1"/>
    </source>
</evidence>
<dbReference type="Gramene" id="TraesPARA_EIv1.0_2139170.1">
    <property type="protein sequence ID" value="TraesPARA_EIv1.0_2139170.1.CDS1"/>
    <property type="gene ID" value="TraesPARA_EIv1.0_2139170"/>
</dbReference>
<keyword evidence="6" id="KW-0413">Isomerase</keyword>
<dbReference type="Gene3D" id="3.40.50.720">
    <property type="entry name" value="NAD(P)-binding Rossmann-like Domain"/>
    <property type="match status" value="1"/>
</dbReference>
<dbReference type="Gramene" id="TraesCLE_scaffold_089062_01G000100.1">
    <property type="protein sequence ID" value="TraesCLE_scaffold_089062_01G000100.1"/>
    <property type="gene ID" value="TraesCLE_scaffold_089062_01G000100"/>
</dbReference>
<sequence length="319" mass="34888">MGSMSFLSDKSAKTFVAGHRGMIGTAVHRKLAALGFTSIVVRTHAELDLTCQHAVEAFFDAERPRYVILCAAKSGGVHAALSAPAEYLTKNLGIIFNVMTAAQRCGSVRKLLILASATIYPEDARQPIPESAFLSGPPAPGSEWYSIAKIAGIKMCQAYREEHGMDAIAASPNNIYGPRNPFPSESSHVIPALIRRFHHAKVTGAPEAVVWGSGAALREFTHVDDLVEALVLLMDRYSGLEHVNVGSGDEMSVRELAELVKEVIGYEGRVVWDASRPDGVPRRLIDSSKMRKLGWKPKVALRDGLMDMYQLYCRQQDEP</sequence>
<dbReference type="Gramene" id="TraesSTA6D03G03769790.1">
    <property type="protein sequence ID" value="TraesSTA6D03G03769790.1.CDS1"/>
    <property type="gene ID" value="TraesSTA6D03G03769790"/>
</dbReference>
<dbReference type="Gramene" id="TraesROB_scaffold_087701_01G000100.1">
    <property type="protein sequence ID" value="TraesROB_scaffold_087701_01G000100.1"/>
    <property type="gene ID" value="TraesROB_scaffold_087701_01G000100"/>
</dbReference>
<dbReference type="GeneID" id="123141946"/>
<dbReference type="InterPro" id="IPR036291">
    <property type="entry name" value="NAD(P)-bd_dom_sf"/>
</dbReference>
<dbReference type="InterPro" id="IPR028614">
    <property type="entry name" value="GDP_fucose/colitose_synth"/>
</dbReference>
<dbReference type="EnsemblPlants" id="TraesCS6D02G323500.1">
    <property type="protein sequence ID" value="TraesCS6D02G323500.1.cds1"/>
    <property type="gene ID" value="TraesCS6D02G323500"/>
</dbReference>
<evidence type="ECO:0000256" key="5">
    <source>
        <dbReference type="ARBA" id="ARBA00023002"/>
    </source>
</evidence>
<dbReference type="Pfam" id="PF01370">
    <property type="entry name" value="Epimerase"/>
    <property type="match status" value="1"/>
</dbReference>
<dbReference type="OMA" id="HARVEYV"/>
<evidence type="ECO:0000256" key="3">
    <source>
        <dbReference type="ARBA" id="ARBA00012371"/>
    </source>
</evidence>
<accession>A0A3B6QLL3</accession>
<dbReference type="InterPro" id="IPR001509">
    <property type="entry name" value="Epimerase_deHydtase"/>
</dbReference>
<comment type="similarity">
    <text evidence="2">Belongs to the NAD(P)-dependent epimerase/dehydratase family. Fucose synthase subfamily.</text>
</comment>
<comment type="pathway">
    <text evidence="1">Nucleotide-sugar biosynthesis; GDP-L-fucose biosynthesis via de novo pathway; GDP-L-fucose from GDP-alpha-D-mannose: step 2/2.</text>
</comment>
<evidence type="ECO:0000259" key="7">
    <source>
        <dbReference type="Pfam" id="PF01370"/>
    </source>
</evidence>
<dbReference type="STRING" id="4565.A0A3B6QLL3"/>
<keyword evidence="9" id="KW-1185">Reference proteome</keyword>
<dbReference type="Gramene" id="TraesCS6D02G323500.1">
    <property type="protein sequence ID" value="TraesCS6D02G323500.1.cds1"/>
    <property type="gene ID" value="TraesCS6D02G323500"/>
</dbReference>
<organism evidence="8">
    <name type="scientific">Triticum aestivum</name>
    <name type="common">Wheat</name>
    <dbReference type="NCBI Taxonomy" id="4565"/>
    <lineage>
        <taxon>Eukaryota</taxon>
        <taxon>Viridiplantae</taxon>
        <taxon>Streptophyta</taxon>
        <taxon>Embryophyta</taxon>
        <taxon>Tracheophyta</taxon>
        <taxon>Spermatophyta</taxon>
        <taxon>Magnoliopsida</taxon>
        <taxon>Liliopsida</taxon>
        <taxon>Poales</taxon>
        <taxon>Poaceae</taxon>
        <taxon>BOP clade</taxon>
        <taxon>Pooideae</taxon>
        <taxon>Triticodae</taxon>
        <taxon>Triticeae</taxon>
        <taxon>Triticinae</taxon>
        <taxon>Triticum</taxon>
    </lineage>
</organism>
<dbReference type="RefSeq" id="XP_044416933.1">
    <property type="nucleotide sequence ID" value="XM_044560998.1"/>
</dbReference>
<dbReference type="Gramene" id="TraesRN6D0100799000.1">
    <property type="protein sequence ID" value="TraesRN6D0100799000.1"/>
    <property type="gene ID" value="TraesRN6D0100799000"/>
</dbReference>
<dbReference type="Gramene" id="TraesSYM6D03G03724450.1">
    <property type="protein sequence ID" value="TraesSYM6D03G03724450.1.CDS1"/>
    <property type="gene ID" value="TraesSYM6D03G03724450"/>
</dbReference>
<keyword evidence="4" id="KW-0521">NADP</keyword>
<dbReference type="CDD" id="cd05239">
    <property type="entry name" value="GDP_FS_SDR_e"/>
    <property type="match status" value="1"/>
</dbReference>
<dbReference type="AlphaFoldDB" id="A0A3B6QLL3"/>
<reference evidence="8" key="2">
    <citation type="submission" date="2018-10" db="UniProtKB">
        <authorList>
            <consortium name="EnsemblPlants"/>
        </authorList>
    </citation>
    <scope>IDENTIFICATION</scope>
</reference>
<evidence type="ECO:0000256" key="2">
    <source>
        <dbReference type="ARBA" id="ARBA00005959"/>
    </source>
</evidence>
<dbReference type="GO" id="GO:0050577">
    <property type="term" value="F:GDP-L-fucose synthase activity"/>
    <property type="evidence" value="ECO:0000318"/>
    <property type="project" value="GO_Central"/>
</dbReference>
<dbReference type="PaxDb" id="4565-Traes_6DL_50CD2E95B.1"/>
<evidence type="ECO:0000256" key="6">
    <source>
        <dbReference type="ARBA" id="ARBA00023235"/>
    </source>
</evidence>
<dbReference type="Gramene" id="TraesNOR6D03G03817320.1">
    <property type="protein sequence ID" value="TraesNOR6D03G03817320.1.CDS1"/>
    <property type="gene ID" value="TraesNOR6D03G03817320"/>
</dbReference>
<dbReference type="Gramene" id="TraesJUL6D03G03811150.1">
    <property type="protein sequence ID" value="TraesJUL6D03G03811150.1.CDS1"/>
    <property type="gene ID" value="TraesJUL6D03G03811150"/>
</dbReference>
<dbReference type="PANTHER" id="PTHR43238">
    <property type="entry name" value="GDP-L-FUCOSE SYNTHASE"/>
    <property type="match status" value="1"/>
</dbReference>
<dbReference type="EC" id="1.1.1.271" evidence="3"/>
<dbReference type="Gramene" id="TraesCS6D03G0755500.1">
    <property type="protein sequence ID" value="TraesCS6D03G0755500.1.CDS1"/>
    <property type="gene ID" value="TraesCS6D03G0755500"/>
</dbReference>
<dbReference type="HAMAP" id="MF_00956">
    <property type="entry name" value="GDP_fucose_synth"/>
    <property type="match status" value="1"/>
</dbReference>
<dbReference type="UniPathway" id="UPA00128">
    <property type="reaction ID" value="UER00191"/>
</dbReference>
<evidence type="ECO:0000313" key="9">
    <source>
        <dbReference type="Proteomes" id="UP000019116"/>
    </source>
</evidence>
<reference evidence="8" key="1">
    <citation type="submission" date="2018-08" db="EMBL/GenBank/DDBJ databases">
        <authorList>
            <person name="Rossello M."/>
        </authorList>
    </citation>
    <scope>NUCLEOTIDE SEQUENCE [LARGE SCALE GENOMIC DNA]</scope>
    <source>
        <strain evidence="8">cv. Chinese Spring</strain>
    </source>
</reference>
<dbReference type="Gramene" id="TraesLDM6D03G03780520.1">
    <property type="protein sequence ID" value="TraesLDM6D03G03780520.1.CDS1"/>
    <property type="gene ID" value="TraesLDM6D03G03780520"/>
</dbReference>
<protein>
    <recommendedName>
        <fullName evidence="3">GDP-L-fucose synthase</fullName>
        <ecNumber evidence="3">1.1.1.271</ecNumber>
    </recommendedName>
</protein>
<dbReference type="SMR" id="A0A3B6QLL3"/>
<dbReference type="Proteomes" id="UP000019116">
    <property type="component" value="Chromosome 6D"/>
</dbReference>
<dbReference type="KEGG" id="taes:123141946"/>